<keyword evidence="2" id="KW-1133">Transmembrane helix</keyword>
<evidence type="ECO:0000313" key="3">
    <source>
        <dbReference type="EMBL" id="CAE0379414.1"/>
    </source>
</evidence>
<feature type="compositionally biased region" description="Basic and acidic residues" evidence="1">
    <location>
        <begin position="98"/>
        <end position="116"/>
    </location>
</feature>
<keyword evidence="2" id="KW-0812">Transmembrane</keyword>
<sequence>MAMILLLNYALKNNSYRILVMYMLLIFKSTVDLLSELGLLIQKKIQGISIQQDTILYDDPTGFIVVLVLLILTFYAMANTFSFLLYREIKQQKYDMAQARDEDQEDRIIEEENKSQEDDEIVPNRHFAINESLSERISFGQRASLSE</sequence>
<dbReference type="EMBL" id="HBIK01009262">
    <property type="protein sequence ID" value="CAE0379414.1"/>
    <property type="molecule type" value="Transcribed_RNA"/>
</dbReference>
<name>A0A7S3NTC8_EUPCR</name>
<proteinExistence type="predicted"/>
<organism evidence="3">
    <name type="scientific">Euplotes crassus</name>
    <dbReference type="NCBI Taxonomy" id="5936"/>
    <lineage>
        <taxon>Eukaryota</taxon>
        <taxon>Sar</taxon>
        <taxon>Alveolata</taxon>
        <taxon>Ciliophora</taxon>
        <taxon>Intramacronucleata</taxon>
        <taxon>Spirotrichea</taxon>
        <taxon>Hypotrichia</taxon>
        <taxon>Euplotida</taxon>
        <taxon>Euplotidae</taxon>
        <taxon>Moneuplotes</taxon>
    </lineage>
</organism>
<gene>
    <name evidence="3" type="ORF">ECRA1380_LOCUS4374</name>
</gene>
<evidence type="ECO:0000256" key="1">
    <source>
        <dbReference type="SAM" id="MobiDB-lite"/>
    </source>
</evidence>
<protein>
    <submittedName>
        <fullName evidence="3">Uncharacterized protein</fullName>
    </submittedName>
</protein>
<feature type="transmembrane region" description="Helical" evidence="2">
    <location>
        <begin position="20"/>
        <end position="41"/>
    </location>
</feature>
<accession>A0A7S3NTC8</accession>
<evidence type="ECO:0000256" key="2">
    <source>
        <dbReference type="SAM" id="Phobius"/>
    </source>
</evidence>
<feature type="region of interest" description="Disordered" evidence="1">
    <location>
        <begin position="98"/>
        <end position="118"/>
    </location>
</feature>
<dbReference type="AlphaFoldDB" id="A0A7S3NTC8"/>
<feature type="transmembrane region" description="Helical" evidence="2">
    <location>
        <begin position="61"/>
        <end position="86"/>
    </location>
</feature>
<keyword evidence="2" id="KW-0472">Membrane</keyword>
<reference evidence="3" key="1">
    <citation type="submission" date="2021-01" db="EMBL/GenBank/DDBJ databases">
        <authorList>
            <person name="Corre E."/>
            <person name="Pelletier E."/>
            <person name="Niang G."/>
            <person name="Scheremetjew M."/>
            <person name="Finn R."/>
            <person name="Kale V."/>
            <person name="Holt S."/>
            <person name="Cochrane G."/>
            <person name="Meng A."/>
            <person name="Brown T."/>
            <person name="Cohen L."/>
        </authorList>
    </citation>
    <scope>NUCLEOTIDE SEQUENCE</scope>
    <source>
        <strain evidence="3">CT5</strain>
    </source>
</reference>